<feature type="domain" description="Penicillin-binding protein transpeptidase" evidence="15">
    <location>
        <begin position="303"/>
        <end position="665"/>
    </location>
</feature>
<evidence type="ECO:0000256" key="12">
    <source>
        <dbReference type="ARBA" id="ARBA00023136"/>
    </source>
</evidence>
<dbReference type="Proteomes" id="UP001500190">
    <property type="component" value="Unassembled WGS sequence"/>
</dbReference>
<keyword evidence="13" id="KW-0961">Cell wall biogenesis/degradation</keyword>
<dbReference type="InterPro" id="IPR017790">
    <property type="entry name" value="Penicillin-binding_protein_2"/>
</dbReference>
<evidence type="ECO:0000256" key="8">
    <source>
        <dbReference type="ARBA" id="ARBA00022801"/>
    </source>
</evidence>
<keyword evidence="4" id="KW-1003">Cell membrane</keyword>
<evidence type="ECO:0000313" key="18">
    <source>
        <dbReference type="Proteomes" id="UP001500190"/>
    </source>
</evidence>
<evidence type="ECO:0000256" key="5">
    <source>
        <dbReference type="ARBA" id="ARBA00022519"/>
    </source>
</evidence>
<keyword evidence="11 14" id="KW-1133">Transmembrane helix</keyword>
<dbReference type="Gene3D" id="1.10.10.1230">
    <property type="entry name" value="Penicillin-binding protein, N-terminal non-catalytic domain, head sub-domain"/>
    <property type="match status" value="1"/>
</dbReference>
<keyword evidence="9" id="KW-0133">Cell shape</keyword>
<evidence type="ECO:0000256" key="7">
    <source>
        <dbReference type="ARBA" id="ARBA00022692"/>
    </source>
</evidence>
<keyword evidence="10" id="KW-0573">Peptidoglycan synthesis</keyword>
<comment type="caution">
    <text evidence="17">The sequence shown here is derived from an EMBL/GenBank/DDBJ whole genome shotgun (WGS) entry which is preliminary data.</text>
</comment>
<dbReference type="EMBL" id="BAAAND010000004">
    <property type="protein sequence ID" value="GAA1579704.1"/>
    <property type="molecule type" value="Genomic_DNA"/>
</dbReference>
<evidence type="ECO:0000259" key="15">
    <source>
        <dbReference type="Pfam" id="PF00905"/>
    </source>
</evidence>
<dbReference type="NCBIfam" id="TIGR03423">
    <property type="entry name" value="pbp2_mrdA"/>
    <property type="match status" value="1"/>
</dbReference>
<dbReference type="PANTHER" id="PTHR30627:SF2">
    <property type="entry name" value="PEPTIDOGLYCAN D,D-TRANSPEPTIDASE MRDA"/>
    <property type="match status" value="1"/>
</dbReference>
<dbReference type="Gene3D" id="3.90.1310.10">
    <property type="entry name" value="Penicillin-binding protein 2a (Domain 2)"/>
    <property type="match status" value="2"/>
</dbReference>
<keyword evidence="7 14" id="KW-0812">Transmembrane</keyword>
<keyword evidence="5" id="KW-0997">Cell inner membrane</keyword>
<dbReference type="SUPFAM" id="SSF56601">
    <property type="entry name" value="beta-lactamase/transpeptidase-like"/>
    <property type="match status" value="1"/>
</dbReference>
<proteinExistence type="inferred from homology"/>
<evidence type="ECO:0000256" key="10">
    <source>
        <dbReference type="ARBA" id="ARBA00022984"/>
    </source>
</evidence>
<dbReference type="InterPro" id="IPR036138">
    <property type="entry name" value="PBP_dimer_sf"/>
</dbReference>
<sequence>MSWDGFEAPLKARLRLVVIGVLVFSLLCTLFGRLWYMQVLSNADYSQAANQQHIRQVLIPAPRGTIVDSQGRTLVGNRVSLMITVDRSVLAKLPETQQNVVIARLAKVLGQQPKDLKARTMLCGEPGASKPPACWNGTPYQPIPVAKDVSEQVAIEVMERREDFPGIAADSQTLRAYPEPFKVNAAHILGYLSPITTEELEAMDKAGQDSVPHRSDLVGRAGIERSYDKLLRGTPGEKDVIVDAVGYTTGIQKQTAPVPGATLVSTIDSRIQAAVETQLKGAIMTARKQTDPVTHKKYVADSGAAVVLDTKTGRVVAMASYPTYDPGVWVGGISQRELDALYSAKSGTPLVSRALQAQLAPGSTFKPITTSAALGAGYSPKTRLDCSSYFEVGNRKFKNYESASYGMIGFDQALALSCDTFFYRIAYALWLKEGGNSSDVSTHDPLVEMAQKFGLGTPTGIDLPGEVSGRIADRKWKKTYYDSMKNYYCKISANPPAGTSAFLKQFSREFCVDGYKYRAGDAVNFAIGQGDTTVTPLQLATVYAALSNGGTLYEPRVVQSWVGANGKAHEIKPTVKAKLPVSAANLKYIDNALKQTTISGTAAWKFQGFPLDKVPVRAKTGTAEVYGKQTTSWLASYTDRYAVVMMISQAGTGSGAGGDAVRKIYETLYNITPAPPPGKEPKH</sequence>
<dbReference type="InterPro" id="IPR012338">
    <property type="entry name" value="Beta-lactam/transpept-like"/>
</dbReference>
<comment type="subcellular location">
    <subcellularLocation>
        <location evidence="2">Cell membrane</location>
    </subcellularLocation>
    <subcellularLocation>
        <location evidence="1">Membrane</location>
        <topology evidence="1">Single-pass membrane protein</topology>
    </subcellularLocation>
</comment>
<evidence type="ECO:0000256" key="13">
    <source>
        <dbReference type="ARBA" id="ARBA00023316"/>
    </source>
</evidence>
<dbReference type="Pfam" id="PF03717">
    <property type="entry name" value="PBP_dimer"/>
    <property type="match status" value="1"/>
</dbReference>
<reference evidence="17 18" key="1">
    <citation type="journal article" date="2019" name="Int. J. Syst. Evol. Microbiol.">
        <title>The Global Catalogue of Microorganisms (GCM) 10K type strain sequencing project: providing services to taxonomists for standard genome sequencing and annotation.</title>
        <authorList>
            <consortium name="The Broad Institute Genomics Platform"/>
            <consortium name="The Broad Institute Genome Sequencing Center for Infectious Disease"/>
            <person name="Wu L."/>
            <person name="Ma J."/>
        </authorList>
    </citation>
    <scope>NUCLEOTIDE SEQUENCE [LARGE SCALE GENOMIC DNA]</scope>
    <source>
        <strain evidence="17 18">JCM 14304</strain>
    </source>
</reference>
<dbReference type="SUPFAM" id="SSF56519">
    <property type="entry name" value="Penicillin binding protein dimerisation domain"/>
    <property type="match status" value="1"/>
</dbReference>
<dbReference type="InterPro" id="IPR050515">
    <property type="entry name" value="Beta-lactam/transpept"/>
</dbReference>
<evidence type="ECO:0000256" key="9">
    <source>
        <dbReference type="ARBA" id="ARBA00022960"/>
    </source>
</evidence>
<evidence type="ECO:0000259" key="16">
    <source>
        <dbReference type="Pfam" id="PF03717"/>
    </source>
</evidence>
<evidence type="ECO:0000256" key="11">
    <source>
        <dbReference type="ARBA" id="ARBA00022989"/>
    </source>
</evidence>
<comment type="similarity">
    <text evidence="3">Belongs to the transpeptidase family.</text>
</comment>
<protein>
    <submittedName>
        <fullName evidence="17">Penicillin-binding protein 2</fullName>
    </submittedName>
</protein>
<organism evidence="17 18">
    <name type="scientific">Kribbella karoonensis</name>
    <dbReference type="NCBI Taxonomy" id="324851"/>
    <lineage>
        <taxon>Bacteria</taxon>
        <taxon>Bacillati</taxon>
        <taxon>Actinomycetota</taxon>
        <taxon>Actinomycetes</taxon>
        <taxon>Propionibacteriales</taxon>
        <taxon>Kribbellaceae</taxon>
        <taxon>Kribbella</taxon>
    </lineage>
</organism>
<evidence type="ECO:0000256" key="14">
    <source>
        <dbReference type="SAM" id="Phobius"/>
    </source>
</evidence>
<feature type="transmembrane region" description="Helical" evidence="14">
    <location>
        <begin position="12"/>
        <end position="36"/>
    </location>
</feature>
<evidence type="ECO:0000256" key="6">
    <source>
        <dbReference type="ARBA" id="ARBA00022670"/>
    </source>
</evidence>
<feature type="domain" description="Penicillin-binding protein dimerisation" evidence="16">
    <location>
        <begin position="59"/>
        <end position="247"/>
    </location>
</feature>
<dbReference type="InterPro" id="IPR001460">
    <property type="entry name" value="PCN-bd_Tpept"/>
</dbReference>
<accession>A0ABN2DL86</accession>
<keyword evidence="18" id="KW-1185">Reference proteome</keyword>
<dbReference type="RefSeq" id="WP_344190364.1">
    <property type="nucleotide sequence ID" value="NZ_BAAAND010000004.1"/>
</dbReference>
<dbReference type="PANTHER" id="PTHR30627">
    <property type="entry name" value="PEPTIDOGLYCAN D,D-TRANSPEPTIDASE"/>
    <property type="match status" value="1"/>
</dbReference>
<evidence type="ECO:0000256" key="3">
    <source>
        <dbReference type="ARBA" id="ARBA00007171"/>
    </source>
</evidence>
<evidence type="ECO:0000256" key="4">
    <source>
        <dbReference type="ARBA" id="ARBA00022475"/>
    </source>
</evidence>
<dbReference type="Pfam" id="PF00905">
    <property type="entry name" value="Transpeptidase"/>
    <property type="match status" value="1"/>
</dbReference>
<dbReference type="Gene3D" id="3.40.710.10">
    <property type="entry name" value="DD-peptidase/beta-lactamase superfamily"/>
    <property type="match status" value="1"/>
</dbReference>
<evidence type="ECO:0000256" key="1">
    <source>
        <dbReference type="ARBA" id="ARBA00004167"/>
    </source>
</evidence>
<gene>
    <name evidence="17" type="primary">mrdA</name>
    <name evidence="17" type="ORF">GCM10009742_25150</name>
</gene>
<name>A0ABN2DL86_9ACTN</name>
<keyword evidence="8" id="KW-0378">Hydrolase</keyword>
<dbReference type="InterPro" id="IPR005311">
    <property type="entry name" value="PBP_dimer"/>
</dbReference>
<keyword evidence="12 14" id="KW-0472">Membrane</keyword>
<keyword evidence="6" id="KW-0645">Protease</keyword>
<evidence type="ECO:0000256" key="2">
    <source>
        <dbReference type="ARBA" id="ARBA00004236"/>
    </source>
</evidence>
<evidence type="ECO:0000313" key="17">
    <source>
        <dbReference type="EMBL" id="GAA1579704.1"/>
    </source>
</evidence>